<keyword evidence="12" id="KW-0413">Isomerase</keyword>
<evidence type="ECO:0000256" key="13">
    <source>
        <dbReference type="ARBA" id="ARBA00048954"/>
    </source>
</evidence>
<dbReference type="SMART" id="SM00382">
    <property type="entry name" value="AAA"/>
    <property type="match status" value="1"/>
</dbReference>
<dbReference type="GO" id="GO:0000723">
    <property type="term" value="P:telomere maintenance"/>
    <property type="evidence" value="ECO:0007669"/>
    <property type="project" value="InterPro"/>
</dbReference>
<dbReference type="InterPro" id="IPR010285">
    <property type="entry name" value="DNA_helicase_pif1-like_DEAD"/>
</dbReference>
<keyword evidence="6 14" id="KW-0378">Hydrolase</keyword>
<accession>A0A088RY10</accession>
<evidence type="ECO:0000313" key="18">
    <source>
        <dbReference type="Proteomes" id="UP000063063"/>
    </source>
</evidence>
<reference evidence="17 18" key="1">
    <citation type="journal article" date="2015" name="Sci. Rep.">
        <title>The genome of Leishmania panamensis: insights into genomics of the L. (Viannia) subgenus.</title>
        <authorList>
            <person name="Llanes A."/>
            <person name="Restrepo C.M."/>
            <person name="Vecchio G.D."/>
            <person name="Anguizola F.J."/>
            <person name="Lleonart R."/>
        </authorList>
    </citation>
    <scope>NUCLEOTIDE SEQUENCE [LARGE SCALE GENOMIC DNA]</scope>
    <source>
        <strain evidence="17 18">MHOM/PA/94/PSC-1</strain>
    </source>
</reference>
<evidence type="ECO:0000256" key="2">
    <source>
        <dbReference type="ARBA" id="ARBA00009781"/>
    </source>
</evidence>
<dbReference type="InterPro" id="IPR027417">
    <property type="entry name" value="P-loop_NTPase"/>
</dbReference>
<evidence type="ECO:0000256" key="11">
    <source>
        <dbReference type="ARBA" id="ARBA00023204"/>
    </source>
</evidence>
<dbReference type="SUPFAM" id="SSF52540">
    <property type="entry name" value="P-loop containing nucleoside triphosphate hydrolases"/>
    <property type="match status" value="2"/>
</dbReference>
<dbReference type="OrthoDB" id="10050764at2759"/>
<evidence type="ECO:0000256" key="9">
    <source>
        <dbReference type="ARBA" id="ARBA00023125"/>
    </source>
</evidence>
<dbReference type="InterPro" id="IPR051055">
    <property type="entry name" value="PIF1_helicase"/>
</dbReference>
<evidence type="ECO:0000256" key="6">
    <source>
        <dbReference type="ARBA" id="ARBA00022801"/>
    </source>
</evidence>
<evidence type="ECO:0000256" key="7">
    <source>
        <dbReference type="ARBA" id="ARBA00022806"/>
    </source>
</evidence>
<dbReference type="KEGG" id="lpan:LPMP_321680"/>
<protein>
    <recommendedName>
        <fullName evidence="14">ATP-dependent DNA helicase</fullName>
        <ecNumber evidence="14">5.6.2.3</ecNumber>
    </recommendedName>
</protein>
<evidence type="ECO:0000256" key="1">
    <source>
        <dbReference type="ARBA" id="ARBA00001946"/>
    </source>
</evidence>
<evidence type="ECO:0000256" key="15">
    <source>
        <dbReference type="SAM" id="MobiDB-lite"/>
    </source>
</evidence>
<dbReference type="InterPro" id="IPR003593">
    <property type="entry name" value="AAA+_ATPase"/>
</dbReference>
<keyword evidence="8 14" id="KW-0067">ATP-binding</keyword>
<name>A0A088RY10_LEIPA</name>
<dbReference type="Proteomes" id="UP000063063">
    <property type="component" value="Chromosome 32"/>
</dbReference>
<evidence type="ECO:0000256" key="5">
    <source>
        <dbReference type="ARBA" id="ARBA00022763"/>
    </source>
</evidence>
<evidence type="ECO:0000259" key="16">
    <source>
        <dbReference type="SMART" id="SM00382"/>
    </source>
</evidence>
<keyword evidence="18" id="KW-1185">Reference proteome</keyword>
<dbReference type="GO" id="GO:0043139">
    <property type="term" value="F:5'-3' DNA helicase activity"/>
    <property type="evidence" value="ECO:0007669"/>
    <property type="project" value="UniProtKB-EC"/>
</dbReference>
<dbReference type="VEuPathDB" id="TriTrypDB:LPMP_321680"/>
<keyword evidence="11 14" id="KW-0234">DNA repair</keyword>
<dbReference type="InterPro" id="IPR049163">
    <property type="entry name" value="Pif1-like_2B_dom"/>
</dbReference>
<dbReference type="GeneID" id="22577909"/>
<organism evidence="17 18">
    <name type="scientific">Leishmania panamensis</name>
    <dbReference type="NCBI Taxonomy" id="5679"/>
    <lineage>
        <taxon>Eukaryota</taxon>
        <taxon>Discoba</taxon>
        <taxon>Euglenozoa</taxon>
        <taxon>Kinetoplastea</taxon>
        <taxon>Metakinetoplastina</taxon>
        <taxon>Trypanosomatida</taxon>
        <taxon>Trypanosomatidae</taxon>
        <taxon>Leishmaniinae</taxon>
        <taxon>Leishmania</taxon>
        <taxon>Leishmania guyanensis species complex</taxon>
    </lineage>
</organism>
<dbReference type="Pfam" id="PF21530">
    <property type="entry name" value="Pif1_2B_dom"/>
    <property type="match status" value="1"/>
</dbReference>
<comment type="catalytic activity">
    <reaction evidence="13 14">
        <text>ATP + H2O = ADP + phosphate + H(+)</text>
        <dbReference type="Rhea" id="RHEA:13065"/>
        <dbReference type="ChEBI" id="CHEBI:15377"/>
        <dbReference type="ChEBI" id="CHEBI:15378"/>
        <dbReference type="ChEBI" id="CHEBI:30616"/>
        <dbReference type="ChEBI" id="CHEBI:43474"/>
        <dbReference type="ChEBI" id="CHEBI:456216"/>
        <dbReference type="EC" id="5.6.2.3"/>
    </reaction>
</comment>
<dbReference type="EC" id="5.6.2.3" evidence="14"/>
<proteinExistence type="inferred from homology"/>
<comment type="subunit">
    <text evidence="3">Monomer.</text>
</comment>
<keyword evidence="4 14" id="KW-0547">Nucleotide-binding</keyword>
<keyword evidence="9" id="KW-0238">DNA-binding</keyword>
<dbReference type="GO" id="GO:0005524">
    <property type="term" value="F:ATP binding"/>
    <property type="evidence" value="ECO:0007669"/>
    <property type="project" value="UniProtKB-KW"/>
</dbReference>
<evidence type="ECO:0000256" key="4">
    <source>
        <dbReference type="ARBA" id="ARBA00022741"/>
    </source>
</evidence>
<evidence type="ECO:0000256" key="3">
    <source>
        <dbReference type="ARBA" id="ARBA00011245"/>
    </source>
</evidence>
<evidence type="ECO:0000256" key="8">
    <source>
        <dbReference type="ARBA" id="ARBA00022840"/>
    </source>
</evidence>
<keyword evidence="10 14" id="KW-0233">DNA recombination</keyword>
<dbReference type="Gene3D" id="3.40.50.300">
    <property type="entry name" value="P-loop containing nucleotide triphosphate hydrolases"/>
    <property type="match status" value="1"/>
</dbReference>
<keyword evidence="5 14" id="KW-0227">DNA damage</keyword>
<dbReference type="Pfam" id="PF05970">
    <property type="entry name" value="PIF1"/>
    <property type="match status" value="2"/>
</dbReference>
<gene>
    <name evidence="17" type="ORF">LPMP_321680</name>
</gene>
<evidence type="ECO:0000256" key="14">
    <source>
        <dbReference type="RuleBase" id="RU363044"/>
    </source>
</evidence>
<keyword evidence="7 14" id="KW-0347">Helicase</keyword>
<dbReference type="GO" id="GO:0006310">
    <property type="term" value="P:DNA recombination"/>
    <property type="evidence" value="ECO:0007669"/>
    <property type="project" value="UniProtKB-KW"/>
</dbReference>
<feature type="domain" description="AAA+ ATPase" evidence="16">
    <location>
        <begin position="147"/>
        <end position="349"/>
    </location>
</feature>
<dbReference type="GO" id="GO:0016887">
    <property type="term" value="F:ATP hydrolysis activity"/>
    <property type="evidence" value="ECO:0007669"/>
    <property type="project" value="RHEA"/>
</dbReference>
<evidence type="ECO:0000256" key="12">
    <source>
        <dbReference type="ARBA" id="ARBA00023235"/>
    </source>
</evidence>
<dbReference type="AlphaFoldDB" id="A0A088RY10"/>
<dbReference type="VEuPathDB" id="TriTrypDB:LPAL13_320022400"/>
<comment type="similarity">
    <text evidence="2">Belongs to the helicase family. PIF1 subfamily.</text>
</comment>
<dbReference type="PANTHER" id="PTHR47642:SF5">
    <property type="entry name" value="ATP-DEPENDENT DNA HELICASE"/>
    <property type="match status" value="1"/>
</dbReference>
<dbReference type="PANTHER" id="PTHR47642">
    <property type="entry name" value="ATP-DEPENDENT DNA HELICASE"/>
    <property type="match status" value="1"/>
</dbReference>
<dbReference type="RefSeq" id="XP_010701853.1">
    <property type="nucleotide sequence ID" value="XM_010703551.1"/>
</dbReference>
<evidence type="ECO:0000256" key="10">
    <source>
        <dbReference type="ARBA" id="ARBA00023172"/>
    </source>
</evidence>
<feature type="region of interest" description="Disordered" evidence="15">
    <location>
        <begin position="76"/>
        <end position="100"/>
    </location>
</feature>
<comment type="cofactor">
    <cofactor evidence="1 14">
        <name>Mg(2+)</name>
        <dbReference type="ChEBI" id="CHEBI:18420"/>
    </cofactor>
</comment>
<sequence>MLRRLTSRSGLQKKFNTVAAEYRKRSTAVISTAESVHWKNVLPLRRQHGAQRATRDPSTLRMLMSASSQRAVYNKHRNKHISESNRAQPTAKEEKEGCSTKDNVTAADDQAGFCGVSDVTLLPEAGKAATEFLLTREQATVCDLACEGASLFIGGEAGTGKSYLVRVIAERLAAQGLRIAITASTGIAALSIGGNTFHSTFGVPLHSPDNVINLSRRPPSTDPIFDIDDASKEGGDDGGAIEEDVAQADFATGPSVGKLGHPRRLQFRNTRVLAEVDVVIIDEISMLHAGVLESFERAVRRMAGRDSSRPFGGLQMILSGDFLQLTPFGSVDAPLGRRRRYRILDEKNKCMEDESSIVCQCVSPDVLDAQGTVDKAATTAELAVKSRDTSASSTSTEVESALAVKQDKRKRASSVSDSTITQHRYRDLWYYDKPMFESWCFVHHLLHVQLREQRRQQDQVFSSDLNRLRQGSFPYRLSRSAFLNAPAEDAVRLLPTKRAVKNYNDSKMLELEGDEQLFHTKLTMTEAMCASSAGTAQEQKRGDAHSGGNCEAVLLVHYRLCSPTEKGKAALKRRGQLRDAEATAVARNLEDVCRFPRNCLQVYGLPAPLSYSASLSAVCVRCSGATYRIAESRRFAVKRLLEMWSGVPGTGSSEATSGNAKDTKENTPSITLLQSRSALFPREVVRVEAVEARQLMRRLQPLIQEHLRNAIRKDTVLQDKRLKVGCRVMLLRNLTQQYVNGSLGRVVGFRPLSACTDLLPGEMKARATPMHLLAHFATCCPESGHGAVANAVQVPVVRMDTGGDDIAIPWITLPVSVAKQDWCFTLRATCIPLTPAYAFTVHKIQGVTLHHPVLFDAEGMFPCDHLVYVAASRVRKFEQLRMVNLSPRMISVHKPSLLFTQRIPSVEASVKRWALWKSKPRSEKFFYFPSHLTRESTE</sequence>
<dbReference type="GO" id="GO:0006281">
    <property type="term" value="P:DNA repair"/>
    <property type="evidence" value="ECO:0007669"/>
    <property type="project" value="UniProtKB-KW"/>
</dbReference>
<dbReference type="eggNOG" id="KOG0987">
    <property type="taxonomic scope" value="Eukaryota"/>
</dbReference>
<dbReference type="EMBL" id="CP009401">
    <property type="protein sequence ID" value="AIO01053.1"/>
    <property type="molecule type" value="Genomic_DNA"/>
</dbReference>
<evidence type="ECO:0000313" key="17">
    <source>
        <dbReference type="EMBL" id="AIO01053.1"/>
    </source>
</evidence>